<evidence type="ECO:0000259" key="1">
    <source>
        <dbReference type="PROSITE" id="PS51384"/>
    </source>
</evidence>
<dbReference type="InterPro" id="IPR007037">
    <property type="entry name" value="SIP_rossman_dom"/>
</dbReference>
<dbReference type="RefSeq" id="WP_009399932.1">
    <property type="nucleotide sequence ID" value="NZ_CP017298.1"/>
</dbReference>
<sequence length="252" mass="27805">MAKRGFQGAVLKVLRAREYPLAVLERSPLTPSCVRIVFSAPELLGAVPLSAASWLRLWVPDPERPDVEHQRGYTIAAHDARAGTIAVDFVQHEPSGPASTWAARAEAGDRIAAMSMGSTEVSFAGQDQPEGYLMIGDAASVPAIRSLVAEAPAHVPVRVYLEEHSDSDRDLPFASHPRLEVRWVPREGPESLARAVDPGDYRGWYAWATPEFRSLRALKLRLKEWGLAKGRLHAQAYWIEGRGLGRSRGEKR</sequence>
<dbReference type="OrthoDB" id="3291337at2"/>
<dbReference type="Gene3D" id="3.40.50.80">
    <property type="entry name" value="Nucleotide-binding domain of ferredoxin-NADP reductase (FNR) module"/>
    <property type="match status" value="1"/>
</dbReference>
<dbReference type="InterPro" id="IPR017927">
    <property type="entry name" value="FAD-bd_FR_type"/>
</dbReference>
<dbReference type="InterPro" id="IPR039261">
    <property type="entry name" value="FNR_nucleotide-bd"/>
</dbReference>
<dbReference type="Proteomes" id="UP000095214">
    <property type="component" value="Chromosome"/>
</dbReference>
<dbReference type="STRING" id="178339.BH719_00805"/>
<keyword evidence="3" id="KW-1185">Reference proteome</keyword>
<dbReference type="KEGG" id="phon:BH719_00805"/>
<dbReference type="Pfam" id="PF08021">
    <property type="entry name" value="FAD_binding_9"/>
    <property type="match status" value="1"/>
</dbReference>
<dbReference type="InterPro" id="IPR039374">
    <property type="entry name" value="SIP_fam"/>
</dbReference>
<accession>A0A1D8B0C4</accession>
<dbReference type="PANTHER" id="PTHR30157">
    <property type="entry name" value="FERRIC REDUCTASE, NADPH-DEPENDENT"/>
    <property type="match status" value="1"/>
</dbReference>
<dbReference type="Gene3D" id="2.40.30.10">
    <property type="entry name" value="Translation factors"/>
    <property type="match status" value="1"/>
</dbReference>
<dbReference type="GO" id="GO:0016491">
    <property type="term" value="F:oxidoreductase activity"/>
    <property type="evidence" value="ECO:0007669"/>
    <property type="project" value="InterPro"/>
</dbReference>
<dbReference type="InterPro" id="IPR013113">
    <property type="entry name" value="SIP_FAD-bd"/>
</dbReference>
<dbReference type="PROSITE" id="PS51384">
    <property type="entry name" value="FAD_FR"/>
    <property type="match status" value="1"/>
</dbReference>
<name>A0A1D8B0C4_9ACTO</name>
<protein>
    <submittedName>
        <fullName evidence="2">NADPH-dependent ferric siderophore reductase</fullName>
    </submittedName>
</protein>
<dbReference type="AlphaFoldDB" id="A0A1D8B0C4"/>
<feature type="domain" description="FAD-binding FR-type" evidence="1">
    <location>
        <begin position="16"/>
        <end position="136"/>
    </location>
</feature>
<gene>
    <name evidence="2" type="ORF">BH719_00805</name>
</gene>
<reference evidence="2 3" key="1">
    <citation type="submission" date="2016-09" db="EMBL/GenBank/DDBJ databases">
        <title>Complete genome sequence of Actinomyces hongkongensis HKU8.</title>
        <authorList>
            <person name="Gao Y.-X."/>
            <person name="Zhou Y.-Y."/>
            <person name="Xie Y."/>
            <person name="Wang M."/>
            <person name="Wang S.-J."/>
            <person name="Shen S.-G."/>
        </authorList>
    </citation>
    <scope>NUCLEOTIDE SEQUENCE [LARGE SCALE GENOMIC DNA]</scope>
    <source>
        <strain evidence="2 3">HKU8</strain>
    </source>
</reference>
<organism evidence="2 3">
    <name type="scientific">Pauljensenia hongkongensis</name>
    <dbReference type="NCBI Taxonomy" id="178339"/>
    <lineage>
        <taxon>Bacteria</taxon>
        <taxon>Bacillati</taxon>
        <taxon>Actinomycetota</taxon>
        <taxon>Actinomycetes</taxon>
        <taxon>Actinomycetales</taxon>
        <taxon>Actinomycetaceae</taxon>
        <taxon>Pauljensenia</taxon>
    </lineage>
</organism>
<dbReference type="InterPro" id="IPR017938">
    <property type="entry name" value="Riboflavin_synthase-like_b-brl"/>
</dbReference>
<evidence type="ECO:0000313" key="3">
    <source>
        <dbReference type="Proteomes" id="UP000095214"/>
    </source>
</evidence>
<dbReference type="Pfam" id="PF04954">
    <property type="entry name" value="SIP"/>
    <property type="match status" value="1"/>
</dbReference>
<evidence type="ECO:0000313" key="2">
    <source>
        <dbReference type="EMBL" id="AOS46605.1"/>
    </source>
</evidence>
<dbReference type="SUPFAM" id="SSF63380">
    <property type="entry name" value="Riboflavin synthase domain-like"/>
    <property type="match status" value="1"/>
</dbReference>
<dbReference type="EMBL" id="CP017298">
    <property type="protein sequence ID" value="AOS46605.1"/>
    <property type="molecule type" value="Genomic_DNA"/>
</dbReference>
<dbReference type="CDD" id="cd06193">
    <property type="entry name" value="siderophore_interacting"/>
    <property type="match status" value="1"/>
</dbReference>
<proteinExistence type="predicted"/>
<dbReference type="PANTHER" id="PTHR30157:SF0">
    <property type="entry name" value="NADPH-DEPENDENT FERRIC-CHELATE REDUCTASE"/>
    <property type="match status" value="1"/>
</dbReference>